<evidence type="ECO:0000256" key="1">
    <source>
        <dbReference type="SAM" id="SignalP"/>
    </source>
</evidence>
<dbReference type="Proteomes" id="UP000886251">
    <property type="component" value="Unassembled WGS sequence"/>
</dbReference>
<sequence length="230" mass="24092">MKKSKLVTALAAAAALCGGLYSAMASATVVYEHAPGTNSDLVSHHASRGPVLADDFSPAASGWVTEVSWWGSRAGSTHWEVSFHTDNMGQPNVDDPNEGALAQHYLTATGVDPDGDGILLYTATWNFMDMFLEAGTTYWFSVANIAADWTWALGGAGGPTVGTETNNAVVSTGDDCGNGGPHCGPWVELENEGNENTNLAFRIVAVPEPGTLLLLGLGMAGIGYRRFRAA</sequence>
<accession>A0A831WAW0</accession>
<dbReference type="InterPro" id="IPR013424">
    <property type="entry name" value="Ice-binding_C"/>
</dbReference>
<proteinExistence type="predicted"/>
<dbReference type="EMBL" id="DRKP01000102">
    <property type="protein sequence ID" value="HEB96577.1"/>
    <property type="molecule type" value="Genomic_DNA"/>
</dbReference>
<feature type="signal peptide" evidence="1">
    <location>
        <begin position="1"/>
        <end position="27"/>
    </location>
</feature>
<dbReference type="NCBIfam" id="TIGR02595">
    <property type="entry name" value="PEP_CTERM"/>
    <property type="match status" value="1"/>
</dbReference>
<keyword evidence="1" id="KW-0732">Signal</keyword>
<dbReference type="Pfam" id="PF07589">
    <property type="entry name" value="PEP-CTERM"/>
    <property type="match status" value="1"/>
</dbReference>
<dbReference type="AlphaFoldDB" id="A0A831WAW0"/>
<comment type="caution">
    <text evidence="3">The sequence shown here is derived from an EMBL/GenBank/DDBJ whole genome shotgun (WGS) entry which is preliminary data.</text>
</comment>
<feature type="domain" description="Ice-binding protein C-terminal" evidence="2">
    <location>
        <begin position="205"/>
        <end position="226"/>
    </location>
</feature>
<evidence type="ECO:0000313" key="3">
    <source>
        <dbReference type="EMBL" id="HEB96577.1"/>
    </source>
</evidence>
<organism evidence="3">
    <name type="scientific">Sedimenticola thiotaurini</name>
    <dbReference type="NCBI Taxonomy" id="1543721"/>
    <lineage>
        <taxon>Bacteria</taxon>
        <taxon>Pseudomonadati</taxon>
        <taxon>Pseudomonadota</taxon>
        <taxon>Gammaproteobacteria</taxon>
        <taxon>Chromatiales</taxon>
        <taxon>Sedimenticolaceae</taxon>
        <taxon>Sedimenticola</taxon>
    </lineage>
</organism>
<evidence type="ECO:0000259" key="2">
    <source>
        <dbReference type="Pfam" id="PF07589"/>
    </source>
</evidence>
<reference evidence="3" key="1">
    <citation type="journal article" date="2020" name="mSystems">
        <title>Genome- and Community-Level Interaction Insights into Carbon Utilization and Element Cycling Functions of Hydrothermarchaeota in Hydrothermal Sediment.</title>
        <authorList>
            <person name="Zhou Z."/>
            <person name="Liu Y."/>
            <person name="Xu W."/>
            <person name="Pan J."/>
            <person name="Luo Z.H."/>
            <person name="Li M."/>
        </authorList>
    </citation>
    <scope>NUCLEOTIDE SEQUENCE [LARGE SCALE GENOMIC DNA]</scope>
    <source>
        <strain evidence="3">HyVt-443</strain>
    </source>
</reference>
<name>A0A831WAW0_9GAMM</name>
<protein>
    <submittedName>
        <fullName evidence="3">PEP-CTERM sorting domain-containing protein</fullName>
    </submittedName>
</protein>
<feature type="chain" id="PRO_5032689495" evidence="1">
    <location>
        <begin position="28"/>
        <end position="230"/>
    </location>
</feature>
<gene>
    <name evidence="3" type="ORF">ENI96_09125</name>
</gene>